<evidence type="ECO:0000313" key="1">
    <source>
        <dbReference type="EMBL" id="ABO97253.1"/>
    </source>
</evidence>
<dbReference type="KEGG" id="olu:OSTLU_32719"/>
<protein>
    <submittedName>
        <fullName evidence="1">Uncharacterized protein</fullName>
    </submittedName>
</protein>
<sequence length="136" mass="14713">MNRDSHSHTSSARSATTRACFDSSAACLRINLALSIRCDPTVDRSRTFSALSLAFSTILESLDTFSSLASLLRCSMRLSVCEADARSALNCASNFRASATSRADSSLNFALSFCSSFEDVLNFTTSVRTRESSALR</sequence>
<evidence type="ECO:0000313" key="2">
    <source>
        <dbReference type="Proteomes" id="UP000001568"/>
    </source>
</evidence>
<reference evidence="1 2" key="1">
    <citation type="journal article" date="2007" name="Proc. Natl. Acad. Sci. U.S.A.">
        <title>The tiny eukaryote Ostreococcus provides genomic insights into the paradox of plankton speciation.</title>
        <authorList>
            <person name="Palenik B."/>
            <person name="Grimwood J."/>
            <person name="Aerts A."/>
            <person name="Rouze P."/>
            <person name="Salamov A."/>
            <person name="Putnam N."/>
            <person name="Dupont C."/>
            <person name="Jorgensen R."/>
            <person name="Derelle E."/>
            <person name="Rombauts S."/>
            <person name="Zhou K."/>
            <person name="Otillar R."/>
            <person name="Merchant S.S."/>
            <person name="Podell S."/>
            <person name="Gaasterland T."/>
            <person name="Napoli C."/>
            <person name="Gendler K."/>
            <person name="Manuell A."/>
            <person name="Tai V."/>
            <person name="Vallon O."/>
            <person name="Piganeau G."/>
            <person name="Jancek S."/>
            <person name="Heijde M."/>
            <person name="Jabbari K."/>
            <person name="Bowler C."/>
            <person name="Lohr M."/>
            <person name="Robbens S."/>
            <person name="Werner G."/>
            <person name="Dubchak I."/>
            <person name="Pazour G.J."/>
            <person name="Ren Q."/>
            <person name="Paulsen I."/>
            <person name="Delwiche C."/>
            <person name="Schmutz J."/>
            <person name="Rokhsar D."/>
            <person name="Van de Peer Y."/>
            <person name="Moreau H."/>
            <person name="Grigoriev I.V."/>
        </authorList>
    </citation>
    <scope>NUCLEOTIDE SEQUENCE [LARGE SCALE GENOMIC DNA]</scope>
    <source>
        <strain evidence="1 2">CCE9901</strain>
    </source>
</reference>
<proteinExistence type="predicted"/>
<dbReference type="AlphaFoldDB" id="A4S0E8"/>
<dbReference type="Gramene" id="ABO97253">
    <property type="protein sequence ID" value="ABO97253"/>
    <property type="gene ID" value="OSTLU_32719"/>
</dbReference>
<name>A4S0E8_OSTLU</name>
<dbReference type="RefSeq" id="XP_001418960.1">
    <property type="nucleotide sequence ID" value="XM_001418923.1"/>
</dbReference>
<dbReference type="EMBL" id="CP000587">
    <property type="protein sequence ID" value="ABO97253.1"/>
    <property type="molecule type" value="Genomic_DNA"/>
</dbReference>
<accession>A4S0E8</accession>
<dbReference type="HOGENOM" id="CLU_1878893_0_0_1"/>
<dbReference type="GeneID" id="5002901"/>
<gene>
    <name evidence="1" type="ORF">OSTLU_32719</name>
</gene>
<keyword evidence="2" id="KW-1185">Reference proteome</keyword>
<organism evidence="1 2">
    <name type="scientific">Ostreococcus lucimarinus (strain CCE9901)</name>
    <dbReference type="NCBI Taxonomy" id="436017"/>
    <lineage>
        <taxon>Eukaryota</taxon>
        <taxon>Viridiplantae</taxon>
        <taxon>Chlorophyta</taxon>
        <taxon>Mamiellophyceae</taxon>
        <taxon>Mamiellales</taxon>
        <taxon>Bathycoccaceae</taxon>
        <taxon>Ostreococcus</taxon>
    </lineage>
</organism>
<dbReference type="Proteomes" id="UP000001568">
    <property type="component" value="Chromosome 7"/>
</dbReference>